<dbReference type="Proteomes" id="UP000053237">
    <property type="component" value="Unassembled WGS sequence"/>
</dbReference>
<evidence type="ECO:0000313" key="1">
    <source>
        <dbReference type="EMBL" id="CCI43849.1"/>
    </source>
</evidence>
<dbReference type="InParanoid" id="A0A024GB07"/>
<accession>A0A024GB07</accession>
<keyword evidence="2" id="KW-1185">Reference proteome</keyword>
<gene>
    <name evidence="1" type="ORF">BN9_046330</name>
</gene>
<comment type="caution">
    <text evidence="1">The sequence shown here is derived from an EMBL/GenBank/DDBJ whole genome shotgun (WGS) entry which is preliminary data.</text>
</comment>
<reference evidence="1 2" key="1">
    <citation type="submission" date="2012-05" db="EMBL/GenBank/DDBJ databases">
        <title>Recombination and specialization in a pathogen metapopulation.</title>
        <authorList>
            <person name="Gardiner A."/>
            <person name="Kemen E."/>
            <person name="Schultz-Larsen T."/>
            <person name="MacLean D."/>
            <person name="Van Oosterhout C."/>
            <person name="Jones J.D.G."/>
        </authorList>
    </citation>
    <scope>NUCLEOTIDE SEQUENCE [LARGE SCALE GENOMIC DNA]</scope>
    <source>
        <strain evidence="1 2">Ac Nc2</strain>
    </source>
</reference>
<dbReference type="EMBL" id="CAIX01000056">
    <property type="protein sequence ID" value="CCI43849.1"/>
    <property type="molecule type" value="Genomic_DNA"/>
</dbReference>
<sequence length="119" mass="14101">MENLISGSYMFCKRNIYTFHRLLLRVGQMRLRMDRLTVSARHRCAQELGIIVDTLHNLKVSAIKRPYFASLIIESVHEGTLFFCCCFFDKFMPCCPTQWLQYNQPGQYQNSEITYINYN</sequence>
<name>A0A024GB07_9STRA</name>
<protein>
    <submittedName>
        <fullName evidence="1">Uncharacterized protein</fullName>
    </submittedName>
</protein>
<proteinExistence type="predicted"/>
<dbReference type="AlphaFoldDB" id="A0A024GB07"/>
<evidence type="ECO:0000313" key="2">
    <source>
        <dbReference type="Proteomes" id="UP000053237"/>
    </source>
</evidence>
<organism evidence="1 2">
    <name type="scientific">Albugo candida</name>
    <dbReference type="NCBI Taxonomy" id="65357"/>
    <lineage>
        <taxon>Eukaryota</taxon>
        <taxon>Sar</taxon>
        <taxon>Stramenopiles</taxon>
        <taxon>Oomycota</taxon>
        <taxon>Peronosporomycetes</taxon>
        <taxon>Albuginales</taxon>
        <taxon>Albuginaceae</taxon>
        <taxon>Albugo</taxon>
    </lineage>
</organism>